<keyword evidence="1" id="KW-0547">Nucleotide-binding</keyword>
<accession>Q9V0W7</accession>
<dbReference type="PATRIC" id="fig|272844.11.peg.702"/>
<sequence>MVEVKRVKLKPMINVDIPQDFSEVIKSKLKGKVLKTGDVVSVDILGKEIRFKVVQAMPSPLTVDESTGVLLTRHSVETLEINVESVEDVLLGDDIIVVIRDNEVLILNHDLEEIYRERFENLKKVMVKGNVVVVIDGEKLKLIRA</sequence>
<dbReference type="Proteomes" id="UP000009139">
    <property type="component" value="Chromosome"/>
</dbReference>
<dbReference type="InterPro" id="IPR049295">
    <property type="entry name" value="DUF6849"/>
</dbReference>
<dbReference type="PIR" id="H75108">
    <property type="entry name" value="H75108"/>
</dbReference>
<evidence type="ECO:0000259" key="3">
    <source>
        <dbReference type="SMART" id="SM01072"/>
    </source>
</evidence>
<proteinExistence type="predicted"/>
<dbReference type="Pfam" id="PF20986">
    <property type="entry name" value="DUF6849"/>
    <property type="match status" value="1"/>
</dbReference>
<dbReference type="SMR" id="Q9V0W7"/>
<dbReference type="SUPFAM" id="SSF54585">
    <property type="entry name" value="Cdc48 domain 2-like"/>
    <property type="match status" value="1"/>
</dbReference>
<dbReference type="KEGG" id="pab:PAB0458"/>
<gene>
    <name evidence="4" type="ordered locus">PAB0458</name>
</gene>
<dbReference type="STRING" id="272844.PAB0458"/>
<dbReference type="SMART" id="SM01072">
    <property type="entry name" value="CDC48_2"/>
    <property type="match status" value="1"/>
</dbReference>
<dbReference type="eggNOG" id="arCOG05773">
    <property type="taxonomic scope" value="Archaea"/>
</dbReference>
<reference evidence="5 7" key="5">
    <citation type="journal article" date="2012" name="Curr. Microbiol.">
        <title>Re-annotation of two hyperthermophilic archaea Pyrococcus abyssi GE5 and Pyrococcus furiosus DSM 3638.</title>
        <authorList>
            <person name="Gao J."/>
            <person name="Wang J."/>
        </authorList>
    </citation>
    <scope>GENOME REANNOTATION</scope>
    <source>
        <strain evidence="5">GE5</strain>
        <strain evidence="7">GE5 / Orsay</strain>
    </source>
</reference>
<keyword evidence="6" id="KW-1185">Reference proteome</keyword>
<dbReference type="Pfam" id="PF02933">
    <property type="entry name" value="CDC48_2"/>
    <property type="match status" value="1"/>
</dbReference>
<reference evidence="4" key="1">
    <citation type="submission" date="1999-07" db="EMBL/GenBank/DDBJ databases">
        <authorList>
            <person name="Genoscope"/>
        </authorList>
    </citation>
    <scope>NUCLEOTIDE SEQUENCE</scope>
    <source>
        <strain evidence="4">Orsay</strain>
    </source>
</reference>
<evidence type="ECO:0000256" key="2">
    <source>
        <dbReference type="ARBA" id="ARBA00022840"/>
    </source>
</evidence>
<reference evidence="4" key="3">
    <citation type="journal article" date="2001" name="Genome Res.">
        <title>Genome evolution at the genus level: comparison of three complete genomes of hyperthermophilic archaea.</title>
        <authorList>
            <person name="Lecompte O."/>
            <person name="Ripp R."/>
            <person name="Puzos-Barbe V."/>
            <person name="Duprat S."/>
            <person name="Heilig R."/>
            <person name="Dietrich J."/>
            <person name="Thierry J.C."/>
            <person name="Poch O."/>
        </authorList>
    </citation>
    <scope>NUCLEOTIDE SEQUENCE</scope>
    <source>
        <strain evidence="4">Orsay</strain>
    </source>
</reference>
<protein>
    <submittedName>
        <fullName evidence="5">Putative ATPase</fullName>
    </submittedName>
</protein>
<keyword evidence="2" id="KW-0067">ATP-binding</keyword>
<reference evidence="4" key="2">
    <citation type="journal article" date="2000" name="J. Mol. Biol.">
        <title>Archaeal homologs of eukaryotic methylation guide small nucleolar RNAs: lessons from the Pyrococcus genomes.</title>
        <authorList>
            <person name="Gaspin C."/>
            <person name="Cavaille J."/>
            <person name="Erauso G."/>
        </authorList>
    </citation>
    <scope>NUCLEOTIDE SEQUENCE</scope>
    <source>
        <strain evidence="4">Orsay</strain>
    </source>
</reference>
<dbReference type="Gene3D" id="2.40.10.360">
    <property type="match status" value="1"/>
</dbReference>
<dbReference type="AlphaFoldDB" id="Q9V0W7"/>
<dbReference type="InterPro" id="IPR029067">
    <property type="entry name" value="CDC48_domain_2-like_sf"/>
</dbReference>
<dbReference type="Gene3D" id="3.10.330.10">
    <property type="match status" value="1"/>
</dbReference>
<evidence type="ECO:0000256" key="1">
    <source>
        <dbReference type="ARBA" id="ARBA00022741"/>
    </source>
</evidence>
<evidence type="ECO:0000313" key="4">
    <source>
        <dbReference type="EMBL" id="CAB49585.1"/>
    </source>
</evidence>
<dbReference type="GO" id="GO:0005524">
    <property type="term" value="F:ATP binding"/>
    <property type="evidence" value="ECO:0007669"/>
    <property type="project" value="UniProtKB-KW"/>
</dbReference>
<reference evidence="4 6" key="4">
    <citation type="journal article" date="2003" name="Mol. Microbiol.">
        <title>An integrated analysis of the genome of the hyperthermophilic archaeon Pyrococcus abyssi.</title>
        <authorList>
            <person name="Cohen G."/>
            <person name="Barbe V."/>
            <person name="Flament D."/>
            <person name="Galperin M."/>
            <person name="Heilig R."/>
            <person name="Ripp R."/>
            <person name="Lecompte O."/>
            <person name="Prieur D."/>
            <person name="Poch O."/>
            <person name="Quellerou J."/>
            <person name="Thierry J.C."/>
            <person name="Van der Oost J."/>
            <person name="Weissenbach J."/>
            <person name="Zivanovic Y."/>
            <person name="Forterre P."/>
        </authorList>
    </citation>
    <scope>NUCLEOTIDE SEQUENCE [LARGE SCALE GENOMIC DNA]</scope>
    <source>
        <strain evidence="6">GE5 / Orsay</strain>
        <strain evidence="4">Orsay</strain>
    </source>
</reference>
<dbReference type="EMBL" id="AJ248285">
    <property type="protein sequence ID" value="CAB49585.1"/>
    <property type="molecule type" value="Genomic_DNA"/>
</dbReference>
<evidence type="ECO:0000313" key="5">
    <source>
        <dbReference type="EMBL" id="CCE70057.1"/>
    </source>
</evidence>
<organism evidence="4 6">
    <name type="scientific">Pyrococcus abyssi (strain GE5 / Orsay)</name>
    <dbReference type="NCBI Taxonomy" id="272844"/>
    <lineage>
        <taxon>Archaea</taxon>
        <taxon>Methanobacteriati</taxon>
        <taxon>Methanobacteriota</taxon>
        <taxon>Thermococci</taxon>
        <taxon>Thermococcales</taxon>
        <taxon>Thermococcaceae</taxon>
        <taxon>Pyrococcus</taxon>
    </lineage>
</organism>
<evidence type="ECO:0000313" key="6">
    <source>
        <dbReference type="Proteomes" id="UP000000810"/>
    </source>
</evidence>
<dbReference type="InterPro" id="IPR004201">
    <property type="entry name" value="Cdc48_dom2"/>
</dbReference>
<dbReference type="Proteomes" id="UP000000810">
    <property type="component" value="Chromosome"/>
</dbReference>
<dbReference type="HOGENOM" id="CLU_1763950_0_0_2"/>
<dbReference type="EMBL" id="HE613800">
    <property type="protein sequence ID" value="CCE70057.1"/>
    <property type="molecule type" value="Genomic_DNA"/>
</dbReference>
<name>Q9V0W7_PYRAB</name>
<feature type="domain" description="CDC48" evidence="3">
    <location>
        <begin position="16"/>
        <end position="78"/>
    </location>
</feature>
<evidence type="ECO:0000313" key="7">
    <source>
        <dbReference type="Proteomes" id="UP000009139"/>
    </source>
</evidence>